<keyword evidence="2" id="KW-0227">DNA damage</keyword>
<dbReference type="PANTHER" id="PTHR15107:SF0">
    <property type="entry name" value="DNA ENDONUCLEASE ACTIVATOR CTP1 C-TERMINAL DOMAIN-CONTAINING PROTEIN"/>
    <property type="match status" value="1"/>
</dbReference>
<feature type="domain" description="DNA endonuclease activator Ctp1 C-terminal" evidence="6">
    <location>
        <begin position="608"/>
        <end position="705"/>
    </location>
</feature>
<feature type="compositionally biased region" description="Low complexity" evidence="5">
    <location>
        <begin position="361"/>
        <end position="370"/>
    </location>
</feature>
<feature type="region of interest" description="Disordered" evidence="5">
    <location>
        <begin position="304"/>
        <end position="391"/>
    </location>
</feature>
<sequence length="739" mass="83757">MATAPTAFSSASMRERDKVLTEKHRAELAVLEKKINNLKHTNDEARRSIFDVQNRMLRLVTRLGFEDTLDAQMTLDMAEGDLDYRKCLDRVQRMEAEAEDLQESKHVQKMLEEENAKLMAELEVVKRERDAERKRANALQKDLDHRTNDFESLKEVMDRRMTKYTADYQKWRSFNKWFSAPEDGDNGLTPQEKKRRHTMRINERKRIVMTGGPHPPLGDTEMEGDKENENTPTAATEKKRKRAAGTPLSNVIASNAAPMPSMAPQNMTLHMTPSSSTTIFNTGRVPLSFQPLLNTEVHVKAEPLSTPKALSPSLKCPRAPTRNSSDTEDDSKTPDPLPFPSTFPNQGGISTEKVLTMPAPSRSNRSSGSSDTEDDSQEDTAPFPTNNLPHASSLKIIHPSLLTRLTFAQPTPPARSVLTRASAMNTDSSSRRKSGSHLLNRSGDSDEERQRKIRRVSGSEFAGLSSQKARRRPDEHADVSQHAQQVMKTRDAWWEDNDWDVDAVKREEEEILDPTTPQNDTGKRRGNQKQSESEVKTVKESERVQDEGKLKVKESKMPIALRTQGQTCMEDYSAYKGRGRYARDTAGNKTINAQFVINAKQNGGRDYQYDEVVRGKEDRKKMDAGDCECCRDYYEAVGPLPARLQQPLWRSPPNSPQKACSKRHNTSPAKDIASHKQAISRHRHTWARAATPPGYWNIGFPNTQEVGDINEKAVEMHRRKQVEVEKMAESGMDGRWRRR</sequence>
<evidence type="ECO:0000256" key="4">
    <source>
        <dbReference type="SAM" id="Coils"/>
    </source>
</evidence>
<feature type="region of interest" description="Disordered" evidence="5">
    <location>
        <begin position="505"/>
        <end position="543"/>
    </location>
</feature>
<name>A0A5C3LFP8_9AGAR</name>
<reference evidence="7 8" key="1">
    <citation type="journal article" date="2019" name="Nat. Ecol. Evol.">
        <title>Megaphylogeny resolves global patterns of mushroom evolution.</title>
        <authorList>
            <person name="Varga T."/>
            <person name="Krizsan K."/>
            <person name="Foldi C."/>
            <person name="Dima B."/>
            <person name="Sanchez-Garcia M."/>
            <person name="Sanchez-Ramirez S."/>
            <person name="Szollosi G.J."/>
            <person name="Szarkandi J.G."/>
            <person name="Papp V."/>
            <person name="Albert L."/>
            <person name="Andreopoulos W."/>
            <person name="Angelini C."/>
            <person name="Antonin V."/>
            <person name="Barry K.W."/>
            <person name="Bougher N.L."/>
            <person name="Buchanan P."/>
            <person name="Buyck B."/>
            <person name="Bense V."/>
            <person name="Catcheside P."/>
            <person name="Chovatia M."/>
            <person name="Cooper J."/>
            <person name="Damon W."/>
            <person name="Desjardin D."/>
            <person name="Finy P."/>
            <person name="Geml J."/>
            <person name="Haridas S."/>
            <person name="Hughes K."/>
            <person name="Justo A."/>
            <person name="Karasinski D."/>
            <person name="Kautmanova I."/>
            <person name="Kiss B."/>
            <person name="Kocsube S."/>
            <person name="Kotiranta H."/>
            <person name="LaButti K.M."/>
            <person name="Lechner B.E."/>
            <person name="Liimatainen K."/>
            <person name="Lipzen A."/>
            <person name="Lukacs Z."/>
            <person name="Mihaltcheva S."/>
            <person name="Morgado L.N."/>
            <person name="Niskanen T."/>
            <person name="Noordeloos M.E."/>
            <person name="Ohm R.A."/>
            <person name="Ortiz-Santana B."/>
            <person name="Ovrebo C."/>
            <person name="Racz N."/>
            <person name="Riley R."/>
            <person name="Savchenko A."/>
            <person name="Shiryaev A."/>
            <person name="Soop K."/>
            <person name="Spirin V."/>
            <person name="Szebenyi C."/>
            <person name="Tomsovsky M."/>
            <person name="Tulloss R.E."/>
            <person name="Uehling J."/>
            <person name="Grigoriev I.V."/>
            <person name="Vagvolgyi C."/>
            <person name="Papp T."/>
            <person name="Martin F.M."/>
            <person name="Miettinen O."/>
            <person name="Hibbett D.S."/>
            <person name="Nagy L.G."/>
        </authorList>
    </citation>
    <scope>NUCLEOTIDE SEQUENCE [LARGE SCALE GENOMIC DNA]</scope>
    <source>
        <strain evidence="7 8">CBS 166.37</strain>
    </source>
</reference>
<dbReference type="PANTHER" id="PTHR15107">
    <property type="entry name" value="RETINOBLASTOMA BINDING PROTEIN 8"/>
    <property type="match status" value="1"/>
</dbReference>
<dbReference type="InterPro" id="IPR033316">
    <property type="entry name" value="RBBP8-like"/>
</dbReference>
<dbReference type="OrthoDB" id="5801062at2759"/>
<dbReference type="InterPro" id="IPR013882">
    <property type="entry name" value="Ctp1_C"/>
</dbReference>
<dbReference type="Pfam" id="PF08573">
    <property type="entry name" value="SAE2"/>
    <property type="match status" value="1"/>
</dbReference>
<keyword evidence="7" id="KW-0378">Hydrolase</keyword>
<dbReference type="GO" id="GO:0004519">
    <property type="term" value="F:endonuclease activity"/>
    <property type="evidence" value="ECO:0007669"/>
    <property type="project" value="UniProtKB-KW"/>
</dbReference>
<keyword evidence="7" id="KW-0540">Nuclease</keyword>
<gene>
    <name evidence="7" type="ORF">BDQ12DRAFT_739955</name>
</gene>
<dbReference type="GO" id="GO:0010792">
    <property type="term" value="P:DNA double-strand break processing involved in repair via single-strand annealing"/>
    <property type="evidence" value="ECO:0007669"/>
    <property type="project" value="TreeGrafter"/>
</dbReference>
<keyword evidence="3" id="KW-0539">Nucleus</keyword>
<dbReference type="STRING" id="68775.A0A5C3LFP8"/>
<feature type="compositionally biased region" description="Basic and acidic residues" evidence="5">
    <location>
        <begin position="531"/>
        <end position="543"/>
    </location>
</feature>
<evidence type="ECO:0000313" key="7">
    <source>
        <dbReference type="EMBL" id="TFK31532.1"/>
    </source>
</evidence>
<accession>A0A5C3LFP8</accession>
<evidence type="ECO:0000259" key="6">
    <source>
        <dbReference type="Pfam" id="PF08573"/>
    </source>
</evidence>
<feature type="region of interest" description="Disordered" evidence="5">
    <location>
        <begin position="208"/>
        <end position="245"/>
    </location>
</feature>
<keyword evidence="4" id="KW-0175">Coiled coil</keyword>
<feature type="coiled-coil region" evidence="4">
    <location>
        <begin position="21"/>
        <end position="55"/>
    </location>
</feature>
<proteinExistence type="predicted"/>
<evidence type="ECO:0000256" key="1">
    <source>
        <dbReference type="ARBA" id="ARBA00004123"/>
    </source>
</evidence>
<dbReference type="GO" id="GO:0005634">
    <property type="term" value="C:nucleus"/>
    <property type="evidence" value="ECO:0007669"/>
    <property type="project" value="UniProtKB-SubCell"/>
</dbReference>
<feature type="region of interest" description="Disordered" evidence="5">
    <location>
        <begin position="645"/>
        <end position="677"/>
    </location>
</feature>
<feature type="region of interest" description="Disordered" evidence="5">
    <location>
        <begin position="413"/>
        <end position="486"/>
    </location>
</feature>
<comment type="subcellular location">
    <subcellularLocation>
        <location evidence="1">Nucleus</location>
    </subcellularLocation>
</comment>
<evidence type="ECO:0000256" key="5">
    <source>
        <dbReference type="SAM" id="MobiDB-lite"/>
    </source>
</evidence>
<dbReference type="AlphaFoldDB" id="A0A5C3LFP8"/>
<organism evidence="7 8">
    <name type="scientific">Crucibulum laeve</name>
    <dbReference type="NCBI Taxonomy" id="68775"/>
    <lineage>
        <taxon>Eukaryota</taxon>
        <taxon>Fungi</taxon>
        <taxon>Dikarya</taxon>
        <taxon>Basidiomycota</taxon>
        <taxon>Agaricomycotina</taxon>
        <taxon>Agaricomycetes</taxon>
        <taxon>Agaricomycetidae</taxon>
        <taxon>Agaricales</taxon>
        <taxon>Agaricineae</taxon>
        <taxon>Nidulariaceae</taxon>
        <taxon>Crucibulum</taxon>
    </lineage>
</organism>
<keyword evidence="8" id="KW-1185">Reference proteome</keyword>
<evidence type="ECO:0000256" key="3">
    <source>
        <dbReference type="ARBA" id="ARBA00023242"/>
    </source>
</evidence>
<protein>
    <submittedName>
        <fullName evidence="7">DNA repair protein endonuclease SAE2/CtIP C-terminus-domain-containing protein</fullName>
    </submittedName>
</protein>
<keyword evidence="7" id="KW-0255">Endonuclease</keyword>
<dbReference type="GO" id="GO:0003684">
    <property type="term" value="F:damaged DNA binding"/>
    <property type="evidence" value="ECO:0007669"/>
    <property type="project" value="TreeGrafter"/>
</dbReference>
<dbReference type="EMBL" id="ML213737">
    <property type="protein sequence ID" value="TFK31532.1"/>
    <property type="molecule type" value="Genomic_DNA"/>
</dbReference>
<feature type="coiled-coil region" evidence="4">
    <location>
        <begin position="84"/>
        <end position="142"/>
    </location>
</feature>
<evidence type="ECO:0000256" key="2">
    <source>
        <dbReference type="ARBA" id="ARBA00022763"/>
    </source>
</evidence>
<evidence type="ECO:0000313" key="8">
    <source>
        <dbReference type="Proteomes" id="UP000308652"/>
    </source>
</evidence>
<dbReference type="Proteomes" id="UP000308652">
    <property type="component" value="Unassembled WGS sequence"/>
</dbReference>